<feature type="compositionally biased region" description="Polar residues" evidence="1">
    <location>
        <begin position="183"/>
        <end position="194"/>
    </location>
</feature>
<dbReference type="RefSeq" id="XP_047759610.1">
    <property type="nucleotide sequence ID" value="XM_047907221.1"/>
</dbReference>
<protein>
    <submittedName>
        <fullName evidence="2">Uncharacterized protein</fullName>
    </submittedName>
</protein>
<feature type="compositionally biased region" description="Basic and acidic residues" evidence="1">
    <location>
        <begin position="150"/>
        <end position="167"/>
    </location>
</feature>
<keyword evidence="3" id="KW-1185">Reference proteome</keyword>
<dbReference type="OrthoDB" id="3650959at2759"/>
<feature type="compositionally biased region" description="Low complexity" evidence="1">
    <location>
        <begin position="100"/>
        <end position="115"/>
    </location>
</feature>
<feature type="compositionally biased region" description="Low complexity" evidence="1">
    <location>
        <begin position="383"/>
        <end position="393"/>
    </location>
</feature>
<feature type="compositionally biased region" description="Basic and acidic residues" evidence="1">
    <location>
        <begin position="455"/>
        <end position="478"/>
    </location>
</feature>
<feature type="compositionally biased region" description="Low complexity" evidence="1">
    <location>
        <begin position="77"/>
        <end position="91"/>
    </location>
</feature>
<dbReference type="AlphaFoldDB" id="A0A9Q8LD91"/>
<feature type="compositionally biased region" description="Acidic residues" evidence="1">
    <location>
        <begin position="445"/>
        <end position="454"/>
    </location>
</feature>
<dbReference type="EMBL" id="CP090165">
    <property type="protein sequence ID" value="UJO15244.1"/>
    <property type="molecule type" value="Genomic_DNA"/>
</dbReference>
<reference evidence="2" key="2">
    <citation type="journal article" date="2022" name="Microb. Genom.">
        <title>A chromosome-scale genome assembly of the tomato pathogen Cladosporium fulvum reveals a compartmentalized genome architecture and the presence of a dispensable chromosome.</title>
        <authorList>
            <person name="Zaccaron A.Z."/>
            <person name="Chen L.H."/>
            <person name="Samaras A."/>
            <person name="Stergiopoulos I."/>
        </authorList>
    </citation>
    <scope>NUCLEOTIDE SEQUENCE</scope>
    <source>
        <strain evidence="2">Race5_Kim</strain>
    </source>
</reference>
<accession>A0A9Q8LD91</accession>
<evidence type="ECO:0000256" key="1">
    <source>
        <dbReference type="SAM" id="MobiDB-lite"/>
    </source>
</evidence>
<feature type="compositionally biased region" description="Basic and acidic residues" evidence="1">
    <location>
        <begin position="353"/>
        <end position="366"/>
    </location>
</feature>
<name>A0A9Q8LD91_PASFU</name>
<organism evidence="2 3">
    <name type="scientific">Passalora fulva</name>
    <name type="common">Tomato leaf mold</name>
    <name type="synonym">Cladosporium fulvum</name>
    <dbReference type="NCBI Taxonomy" id="5499"/>
    <lineage>
        <taxon>Eukaryota</taxon>
        <taxon>Fungi</taxon>
        <taxon>Dikarya</taxon>
        <taxon>Ascomycota</taxon>
        <taxon>Pezizomycotina</taxon>
        <taxon>Dothideomycetes</taxon>
        <taxon>Dothideomycetidae</taxon>
        <taxon>Mycosphaerellales</taxon>
        <taxon>Mycosphaerellaceae</taxon>
        <taxon>Fulvia</taxon>
    </lineage>
</organism>
<reference evidence="2" key="1">
    <citation type="submission" date="2021-12" db="EMBL/GenBank/DDBJ databases">
        <authorList>
            <person name="Zaccaron A."/>
            <person name="Stergiopoulos I."/>
        </authorList>
    </citation>
    <scope>NUCLEOTIDE SEQUENCE</scope>
    <source>
        <strain evidence="2">Race5_Kim</strain>
    </source>
</reference>
<sequence length="484" mass="54286">MCVIDQKTYVHDGGREEIVEKRHYCHKAVGRTLCRHIERRDLGVVRTVERRPSLSRNIASEPVVTTSRDGRERKMYPLSSLSRRPSKRTSSGQASVTSTASPVDSAASLSSSIPPVYKQVRPEAPMPPPTYKTYPSARQMTPMSPIPPPDPRRTVRPDGTASHDRPPSLEMPRATFIERTPIPRQSSWSSTNADVDQLEDLPPRPSSRRVSFRERRPSISIDIDAATNHYPSRAGASSPGLSHLPKISTTSKGHARVDSVRDEGDQARREQARLSGTDHRQRARLSRDAEQAVRQRAEALQRERDASSSSSRERRERNRREPQNALEGTPVPLPRQSDAMQRRIDAEMAQIAREQREAEERRRREASPSSTSGRSYTFPPSSPLSARRSSNLPVAVHHYRPGSSSKGGDAIAERGKEVIERYARASAELQQMSEAMAYMELRAEEGDEVDEEEGYELRSGGRDERRVRRGGDGRERGGDGGYYQ</sequence>
<dbReference type="GeneID" id="71987951"/>
<dbReference type="OMA" id="QDPWDLR"/>
<dbReference type="Proteomes" id="UP000756132">
    <property type="component" value="Chromosome 3"/>
</dbReference>
<feature type="region of interest" description="Disordered" evidence="1">
    <location>
        <begin position="59"/>
        <end position="412"/>
    </location>
</feature>
<evidence type="ECO:0000313" key="3">
    <source>
        <dbReference type="Proteomes" id="UP000756132"/>
    </source>
</evidence>
<evidence type="ECO:0000313" key="2">
    <source>
        <dbReference type="EMBL" id="UJO15244.1"/>
    </source>
</evidence>
<feature type="compositionally biased region" description="Basic and acidic residues" evidence="1">
    <location>
        <begin position="255"/>
        <end position="322"/>
    </location>
</feature>
<proteinExistence type="predicted"/>
<dbReference type="KEGG" id="ffu:CLAFUR5_08073"/>
<gene>
    <name evidence="2" type="ORF">CLAFUR5_08073</name>
</gene>
<feature type="region of interest" description="Disordered" evidence="1">
    <location>
        <begin position="443"/>
        <end position="484"/>
    </location>
</feature>